<proteinExistence type="predicted"/>
<dbReference type="EMBL" id="BOOY01000026">
    <property type="protein sequence ID" value="GIJ04242.1"/>
    <property type="molecule type" value="Genomic_DNA"/>
</dbReference>
<keyword evidence="3" id="KW-1185">Reference proteome</keyword>
<dbReference type="RefSeq" id="WP_203939467.1">
    <property type="nucleotide sequence ID" value="NZ_BAAAGJ010000002.1"/>
</dbReference>
<feature type="transmembrane region" description="Helical" evidence="1">
    <location>
        <begin position="30"/>
        <end position="54"/>
    </location>
</feature>
<gene>
    <name evidence="2" type="ORF">Sya03_35940</name>
</gene>
<evidence type="ECO:0000313" key="3">
    <source>
        <dbReference type="Proteomes" id="UP000652013"/>
    </source>
</evidence>
<keyword evidence="1" id="KW-0812">Transmembrane</keyword>
<organism evidence="2 3">
    <name type="scientific">Spirilliplanes yamanashiensis</name>
    <dbReference type="NCBI Taxonomy" id="42233"/>
    <lineage>
        <taxon>Bacteria</taxon>
        <taxon>Bacillati</taxon>
        <taxon>Actinomycetota</taxon>
        <taxon>Actinomycetes</taxon>
        <taxon>Micromonosporales</taxon>
        <taxon>Micromonosporaceae</taxon>
        <taxon>Spirilliplanes</taxon>
    </lineage>
</organism>
<protein>
    <submittedName>
        <fullName evidence="2">Uncharacterized protein</fullName>
    </submittedName>
</protein>
<evidence type="ECO:0000313" key="2">
    <source>
        <dbReference type="EMBL" id="GIJ04242.1"/>
    </source>
</evidence>
<dbReference type="AlphaFoldDB" id="A0A8J4DJI6"/>
<reference evidence="2" key="1">
    <citation type="submission" date="2021-01" db="EMBL/GenBank/DDBJ databases">
        <title>Whole genome shotgun sequence of Spirilliplanes yamanashiensis NBRC 15828.</title>
        <authorList>
            <person name="Komaki H."/>
            <person name="Tamura T."/>
        </authorList>
    </citation>
    <scope>NUCLEOTIDE SEQUENCE</scope>
    <source>
        <strain evidence="2">NBRC 15828</strain>
    </source>
</reference>
<comment type="caution">
    <text evidence="2">The sequence shown here is derived from an EMBL/GenBank/DDBJ whole genome shotgun (WGS) entry which is preliminary data.</text>
</comment>
<sequence length="193" mass="20691">MTVIPPPYAVVPRIPADQPFVVQPSATKRALLLGGLTLGTFLVVGSLLAVFLTVLFDPGFAGVMGIVGCLLLSGLFFTGLQFAVQHRAGPALAVGPDGLWIRTRPFRSGGIWLPWAAVAEVYRRTWLPERYLCVRPHDPRAGQHLGGFGGLDAAMSKGVFGTGLLVSLRTADRSEDEIMRAVAWFAAGRVPVR</sequence>
<keyword evidence="1" id="KW-1133">Transmembrane helix</keyword>
<name>A0A8J4DJI6_9ACTN</name>
<keyword evidence="1" id="KW-0472">Membrane</keyword>
<dbReference type="Proteomes" id="UP000652013">
    <property type="component" value="Unassembled WGS sequence"/>
</dbReference>
<feature type="transmembrane region" description="Helical" evidence="1">
    <location>
        <begin position="60"/>
        <end position="80"/>
    </location>
</feature>
<accession>A0A8J4DJI6</accession>
<evidence type="ECO:0000256" key="1">
    <source>
        <dbReference type="SAM" id="Phobius"/>
    </source>
</evidence>